<dbReference type="EC" id="2.7.11.1" evidence="7"/>
<dbReference type="PANTHER" id="PTHR27002:SF181">
    <property type="entry name" value="RECEPTOR-LIKE SERINE_THREONINE-PROTEIN KINASE"/>
    <property type="match status" value="1"/>
</dbReference>
<feature type="domain" description="Protein kinase" evidence="6">
    <location>
        <begin position="42"/>
        <end position="105"/>
    </location>
</feature>
<keyword evidence="2 7" id="KW-0808">Transferase</keyword>
<dbReference type="AlphaFoldDB" id="A0ABD1IMD9"/>
<dbReference type="PROSITE" id="PS50011">
    <property type="entry name" value="PROTEIN_KINASE_DOM"/>
    <property type="match status" value="1"/>
</dbReference>
<evidence type="ECO:0000256" key="2">
    <source>
        <dbReference type="ARBA" id="ARBA00022679"/>
    </source>
</evidence>
<accession>A0ABD1IMD9</accession>
<comment type="caution">
    <text evidence="7">The sequence shown here is derived from an EMBL/GenBank/DDBJ whole genome shotgun (WGS) entry which is preliminary data.</text>
</comment>
<sequence length="105" mass="12102">MVIARRKQSTITLERLDEEEDVSTEESLIFYFEELIAATNNFSNRLKIGQRGFGASYKGKLESGQQIAVKRLSRSPKQGELEFKNEVVLMVKLQHRNLIAKFLIQ</sequence>
<evidence type="ECO:0000313" key="8">
    <source>
        <dbReference type="Proteomes" id="UP001567538"/>
    </source>
</evidence>
<keyword evidence="1 7" id="KW-0723">Serine/threonine-protein kinase</keyword>
<protein>
    <submittedName>
        <fullName evidence="7">Non-specific serine/threonine protein kinase</fullName>
        <ecNumber evidence="7">2.7.11.1</ecNumber>
    </submittedName>
</protein>
<dbReference type="Proteomes" id="UP001567538">
    <property type="component" value="Unassembled WGS sequence"/>
</dbReference>
<dbReference type="GO" id="GO:0005524">
    <property type="term" value="F:ATP binding"/>
    <property type="evidence" value="ECO:0007669"/>
    <property type="project" value="UniProtKB-KW"/>
</dbReference>
<evidence type="ECO:0000256" key="5">
    <source>
        <dbReference type="ARBA" id="ARBA00022840"/>
    </source>
</evidence>
<evidence type="ECO:0000256" key="3">
    <source>
        <dbReference type="ARBA" id="ARBA00022741"/>
    </source>
</evidence>
<dbReference type="InterPro" id="IPR000719">
    <property type="entry name" value="Prot_kinase_dom"/>
</dbReference>
<evidence type="ECO:0000256" key="1">
    <source>
        <dbReference type="ARBA" id="ARBA00022527"/>
    </source>
</evidence>
<proteinExistence type="predicted"/>
<gene>
    <name evidence="7" type="ORF">AAHA92_00450</name>
</gene>
<keyword evidence="5" id="KW-0067">ATP-binding</keyword>
<dbReference type="SUPFAM" id="SSF56112">
    <property type="entry name" value="Protein kinase-like (PK-like)"/>
    <property type="match status" value="1"/>
</dbReference>
<evidence type="ECO:0000313" key="7">
    <source>
        <dbReference type="EMBL" id="KAL1568904.1"/>
    </source>
</evidence>
<keyword evidence="8" id="KW-1185">Reference proteome</keyword>
<dbReference type="PANTHER" id="PTHR27002">
    <property type="entry name" value="RECEPTOR-LIKE SERINE/THREONINE-PROTEIN KINASE SD1-8"/>
    <property type="match status" value="1"/>
</dbReference>
<organism evidence="7 8">
    <name type="scientific">Salvia divinorum</name>
    <name type="common">Maria pastora</name>
    <name type="synonym">Diviner's sage</name>
    <dbReference type="NCBI Taxonomy" id="28513"/>
    <lineage>
        <taxon>Eukaryota</taxon>
        <taxon>Viridiplantae</taxon>
        <taxon>Streptophyta</taxon>
        <taxon>Embryophyta</taxon>
        <taxon>Tracheophyta</taxon>
        <taxon>Spermatophyta</taxon>
        <taxon>Magnoliopsida</taxon>
        <taxon>eudicotyledons</taxon>
        <taxon>Gunneridae</taxon>
        <taxon>Pentapetalae</taxon>
        <taxon>asterids</taxon>
        <taxon>lamiids</taxon>
        <taxon>Lamiales</taxon>
        <taxon>Lamiaceae</taxon>
        <taxon>Nepetoideae</taxon>
        <taxon>Mentheae</taxon>
        <taxon>Salviinae</taxon>
        <taxon>Salvia</taxon>
        <taxon>Salvia subgen. Calosphace</taxon>
    </lineage>
</organism>
<reference evidence="7 8" key="1">
    <citation type="submission" date="2024-06" db="EMBL/GenBank/DDBJ databases">
        <title>A chromosome level genome sequence of Diviner's sage (Salvia divinorum).</title>
        <authorList>
            <person name="Ford S.A."/>
            <person name="Ro D.-K."/>
            <person name="Ness R.W."/>
            <person name="Phillips M.A."/>
        </authorList>
    </citation>
    <scope>NUCLEOTIDE SEQUENCE [LARGE SCALE GENOMIC DNA]</scope>
    <source>
        <strain evidence="7">SAF-2024a</strain>
        <tissue evidence="7">Leaf</tissue>
    </source>
</reference>
<keyword evidence="3" id="KW-0547">Nucleotide-binding</keyword>
<dbReference type="GO" id="GO:0004674">
    <property type="term" value="F:protein serine/threonine kinase activity"/>
    <property type="evidence" value="ECO:0007669"/>
    <property type="project" value="UniProtKB-KW"/>
</dbReference>
<evidence type="ECO:0000259" key="6">
    <source>
        <dbReference type="PROSITE" id="PS50011"/>
    </source>
</evidence>
<dbReference type="InterPro" id="IPR011009">
    <property type="entry name" value="Kinase-like_dom_sf"/>
</dbReference>
<dbReference type="EMBL" id="JBEAFC010000001">
    <property type="protein sequence ID" value="KAL1568904.1"/>
    <property type="molecule type" value="Genomic_DNA"/>
</dbReference>
<dbReference type="Gene3D" id="3.30.200.20">
    <property type="entry name" value="Phosphorylase Kinase, domain 1"/>
    <property type="match status" value="1"/>
</dbReference>
<keyword evidence="4 7" id="KW-0418">Kinase</keyword>
<evidence type="ECO:0000256" key="4">
    <source>
        <dbReference type="ARBA" id="ARBA00022777"/>
    </source>
</evidence>
<name>A0ABD1IMD9_SALDI</name>